<feature type="compositionally biased region" description="Basic residues" evidence="1">
    <location>
        <begin position="405"/>
        <end position="417"/>
    </location>
</feature>
<dbReference type="Proteomes" id="UP000335636">
    <property type="component" value="Unassembled WGS sequence"/>
</dbReference>
<feature type="region of interest" description="Disordered" evidence="1">
    <location>
        <begin position="384"/>
        <end position="422"/>
    </location>
</feature>
<evidence type="ECO:0000256" key="1">
    <source>
        <dbReference type="SAM" id="MobiDB-lite"/>
    </source>
</evidence>
<sequence length="458" mass="48792">MGIDLSCWSGGQERGGWASSWGPKDAAGSEGSLVVSTCGPRGWDSAAPANSQNFKMLPTACLLLWGPSHQIRLPPCPPPRAGLWPWWPDAAAPKPISKDHSWVSGRSLWTEAVESLLGRGCRSPWWGRRRSHLPAGSSVSSGPPRLSQIGERLGLCILHGPAPGSLGRRPVWNQNGKSPSITFEYTLLQPHAHSLQRPLYFTFPEPASASAESQELGAGLLGFMRHNGSLYGQASSERLGLDNRLFSATGPEMELGLRRGQETNEVCEPASGGACEGPPRGKGFQDHNATGTALLGDNDDPEVDTHFTPREFLSANAISDQLLGTGSDSKEFALNETMNSIFAQGGPRSPAADSLYVDYEENEGAAPFLVNGSYLELSSDRLSNTSSEAPFPNASASLPAMAGNRTHKARTRPKARKQGVSPADMYRWKLSSHEPCSATCTTGTGSCRASGAGSWGVQ</sequence>
<protein>
    <submittedName>
        <fullName evidence="2">Uncharacterized protein</fullName>
    </submittedName>
</protein>
<reference evidence="2" key="1">
    <citation type="submission" date="2019-04" db="EMBL/GenBank/DDBJ databases">
        <authorList>
            <person name="Alioto T."/>
            <person name="Alioto T."/>
        </authorList>
    </citation>
    <scope>NUCLEOTIDE SEQUENCE [LARGE SCALE GENOMIC DNA]</scope>
</reference>
<proteinExistence type="predicted"/>
<comment type="caution">
    <text evidence="2">The sequence shown here is derived from an EMBL/GenBank/DDBJ whole genome shotgun (WGS) entry which is preliminary data.</text>
</comment>
<keyword evidence="3" id="KW-1185">Reference proteome</keyword>
<gene>
    <name evidence="2" type="ORF">MONAX_5E023015</name>
</gene>
<organism evidence="2 3">
    <name type="scientific">Marmota monax</name>
    <name type="common">Woodchuck</name>
    <dbReference type="NCBI Taxonomy" id="9995"/>
    <lineage>
        <taxon>Eukaryota</taxon>
        <taxon>Metazoa</taxon>
        <taxon>Chordata</taxon>
        <taxon>Craniata</taxon>
        <taxon>Vertebrata</taxon>
        <taxon>Euteleostomi</taxon>
        <taxon>Mammalia</taxon>
        <taxon>Eutheria</taxon>
        <taxon>Euarchontoglires</taxon>
        <taxon>Glires</taxon>
        <taxon>Rodentia</taxon>
        <taxon>Sciuromorpha</taxon>
        <taxon>Sciuridae</taxon>
        <taxon>Xerinae</taxon>
        <taxon>Marmotini</taxon>
        <taxon>Marmota</taxon>
    </lineage>
</organism>
<dbReference type="EMBL" id="CABDUW010000036">
    <property type="protein sequence ID" value="VTJ54361.1"/>
    <property type="molecule type" value="Genomic_DNA"/>
</dbReference>
<accession>A0A5E4ACI3</accession>
<evidence type="ECO:0000313" key="3">
    <source>
        <dbReference type="Proteomes" id="UP000335636"/>
    </source>
</evidence>
<dbReference type="AlphaFoldDB" id="A0A5E4ACI3"/>
<name>A0A5E4ACI3_MARMO</name>
<evidence type="ECO:0000313" key="2">
    <source>
        <dbReference type="EMBL" id="VTJ54361.1"/>
    </source>
</evidence>